<dbReference type="AlphaFoldDB" id="A0A9P5Z8E1"/>
<organism evidence="2 3">
    <name type="scientific">Pholiota conissans</name>
    <dbReference type="NCBI Taxonomy" id="109636"/>
    <lineage>
        <taxon>Eukaryota</taxon>
        <taxon>Fungi</taxon>
        <taxon>Dikarya</taxon>
        <taxon>Basidiomycota</taxon>
        <taxon>Agaricomycotina</taxon>
        <taxon>Agaricomycetes</taxon>
        <taxon>Agaricomycetidae</taxon>
        <taxon>Agaricales</taxon>
        <taxon>Agaricineae</taxon>
        <taxon>Strophariaceae</taxon>
        <taxon>Pholiota</taxon>
    </lineage>
</organism>
<comment type="caution">
    <text evidence="2">The sequence shown here is derived from an EMBL/GenBank/DDBJ whole genome shotgun (WGS) entry which is preliminary data.</text>
</comment>
<evidence type="ECO:0000313" key="2">
    <source>
        <dbReference type="EMBL" id="KAF9481874.1"/>
    </source>
</evidence>
<protein>
    <submittedName>
        <fullName evidence="2">Uncharacterized protein</fullName>
    </submittedName>
</protein>
<sequence length="335" mass="38556">MVATIYNTTFDGPAYRCSPRRYRESKVFQEEVGLEELAKLFPNRGRRRPRRLSIDSDGSICSDASWGSDIAAAGCDCPTHNDEELEVAKWLLLSREEDLAIRPPPATPSQPISKSEPSFVIYHTPGALFLQIVFAILTWLGIISNEPLRHRHLPYPHQSAFSIFPRQPRKFVPFLKSVSWEYLLDDDIEYLIPPTPGTDQKVLHISVSNRCDYEAVKQQALAPPHTLRIYRVPNDKREDFVSSIIEWHLAGHVVRKPRDIFDTVKVLRQSNVSWELGGEDQSWILIGRDPDVIDRILTRIDERPINFSTWVKRSLLKLAYNFAVFCFPNLTEVLY</sequence>
<proteinExistence type="predicted"/>
<keyword evidence="1" id="KW-0472">Membrane</keyword>
<name>A0A9P5Z8E1_9AGAR</name>
<reference evidence="2" key="1">
    <citation type="submission" date="2020-11" db="EMBL/GenBank/DDBJ databases">
        <authorList>
            <consortium name="DOE Joint Genome Institute"/>
            <person name="Ahrendt S."/>
            <person name="Riley R."/>
            <person name="Andreopoulos W."/>
            <person name="Labutti K."/>
            <person name="Pangilinan J."/>
            <person name="Ruiz-Duenas F.J."/>
            <person name="Barrasa J.M."/>
            <person name="Sanchez-Garcia M."/>
            <person name="Camarero S."/>
            <person name="Miyauchi S."/>
            <person name="Serrano A."/>
            <person name="Linde D."/>
            <person name="Babiker R."/>
            <person name="Drula E."/>
            <person name="Ayuso-Fernandez I."/>
            <person name="Pacheco R."/>
            <person name="Padilla G."/>
            <person name="Ferreira P."/>
            <person name="Barriuso J."/>
            <person name="Kellner H."/>
            <person name="Castanera R."/>
            <person name="Alfaro M."/>
            <person name="Ramirez L."/>
            <person name="Pisabarro A.G."/>
            <person name="Kuo A."/>
            <person name="Tritt A."/>
            <person name="Lipzen A."/>
            <person name="He G."/>
            <person name="Yan M."/>
            <person name="Ng V."/>
            <person name="Cullen D."/>
            <person name="Martin F."/>
            <person name="Rosso M.-N."/>
            <person name="Henrissat B."/>
            <person name="Hibbett D."/>
            <person name="Martinez A.T."/>
            <person name="Grigoriev I.V."/>
        </authorList>
    </citation>
    <scope>NUCLEOTIDE SEQUENCE</scope>
    <source>
        <strain evidence="2">CIRM-BRFM 674</strain>
    </source>
</reference>
<dbReference type="Proteomes" id="UP000807469">
    <property type="component" value="Unassembled WGS sequence"/>
</dbReference>
<keyword evidence="1" id="KW-1133">Transmembrane helix</keyword>
<evidence type="ECO:0000313" key="3">
    <source>
        <dbReference type="Proteomes" id="UP000807469"/>
    </source>
</evidence>
<feature type="transmembrane region" description="Helical" evidence="1">
    <location>
        <begin position="119"/>
        <end position="142"/>
    </location>
</feature>
<gene>
    <name evidence="2" type="ORF">BDN70DRAFT_875847</name>
</gene>
<keyword evidence="1" id="KW-0812">Transmembrane</keyword>
<keyword evidence="3" id="KW-1185">Reference proteome</keyword>
<dbReference type="EMBL" id="MU155173">
    <property type="protein sequence ID" value="KAF9481874.1"/>
    <property type="molecule type" value="Genomic_DNA"/>
</dbReference>
<accession>A0A9P5Z8E1</accession>
<evidence type="ECO:0000256" key="1">
    <source>
        <dbReference type="SAM" id="Phobius"/>
    </source>
</evidence>
<dbReference type="OrthoDB" id="3052561at2759"/>